<gene>
    <name evidence="10" type="ORF">Tc00.1047053507007.30</name>
</gene>
<keyword evidence="4 8" id="KW-0812">Transmembrane</keyword>
<proteinExistence type="predicted"/>
<dbReference type="RefSeq" id="XP_813692.1">
    <property type="nucleotide sequence ID" value="XM_808599.1"/>
</dbReference>
<feature type="transmembrane region" description="Helical" evidence="8">
    <location>
        <begin position="38"/>
        <end position="64"/>
    </location>
</feature>
<reference evidence="10 11" key="1">
    <citation type="journal article" date="2005" name="Science">
        <title>The genome sequence of Trypanosoma cruzi, etiologic agent of Chagas disease.</title>
        <authorList>
            <person name="El-Sayed N.M."/>
            <person name="Myler P.J."/>
            <person name="Bartholomeu D.C."/>
            <person name="Nilsson D."/>
            <person name="Aggarwal G."/>
            <person name="Tran A.N."/>
            <person name="Ghedin E."/>
            <person name="Worthey E.A."/>
            <person name="Delcher A.L."/>
            <person name="Blandin G."/>
            <person name="Westenberger S.J."/>
            <person name="Caler E."/>
            <person name="Cerqueira G.C."/>
            <person name="Branche C."/>
            <person name="Haas B."/>
            <person name="Anupama A."/>
            <person name="Arner E."/>
            <person name="Aslund L."/>
            <person name="Attipoe P."/>
            <person name="Bontempi E."/>
            <person name="Bringaud F."/>
            <person name="Burton P."/>
            <person name="Cadag E."/>
            <person name="Campbell D.A."/>
            <person name="Carrington M."/>
            <person name="Crabtree J."/>
            <person name="Darban H."/>
            <person name="da Silveira J.F."/>
            <person name="de Jong P."/>
            <person name="Edwards K."/>
            <person name="Englund P.T."/>
            <person name="Fazelina G."/>
            <person name="Feldblyum T."/>
            <person name="Ferella M."/>
            <person name="Frasch A.C."/>
            <person name="Gull K."/>
            <person name="Horn D."/>
            <person name="Hou L."/>
            <person name="Huang Y."/>
            <person name="Kindlund E."/>
            <person name="Klingbeil M."/>
            <person name="Kluge S."/>
            <person name="Koo H."/>
            <person name="Lacerda D."/>
            <person name="Levin M.J."/>
            <person name="Lorenzi H."/>
            <person name="Louie T."/>
            <person name="Machado C.R."/>
            <person name="McCulloch R."/>
            <person name="McKenna A."/>
            <person name="Mizuno Y."/>
            <person name="Mottram J.C."/>
            <person name="Nelson S."/>
            <person name="Ochaya S."/>
            <person name="Osoegawa K."/>
            <person name="Pai G."/>
            <person name="Parsons M."/>
            <person name="Pentony M."/>
            <person name="Pettersson U."/>
            <person name="Pop M."/>
            <person name="Ramirez J.L."/>
            <person name="Rinta J."/>
            <person name="Robertson L."/>
            <person name="Salzberg S.L."/>
            <person name="Sanchez D.O."/>
            <person name="Seyler A."/>
            <person name="Sharma R."/>
            <person name="Shetty J."/>
            <person name="Simpson A.J."/>
            <person name="Sisk E."/>
            <person name="Tammi M.T."/>
            <person name="Tarleton R."/>
            <person name="Teixeira S."/>
            <person name="Van Aken S."/>
            <person name="Vogt C."/>
            <person name="Ward P.N."/>
            <person name="Wickstead B."/>
            <person name="Wortman J."/>
            <person name="White O."/>
            <person name="Fraser C.M."/>
            <person name="Stuart K.D."/>
            <person name="Andersson B."/>
        </authorList>
    </citation>
    <scope>NUCLEOTIDE SEQUENCE [LARGE SCALE GENOMIC DNA]</scope>
    <source>
        <strain evidence="10 11">CL Brener</strain>
    </source>
</reference>
<dbReference type="KEGG" id="tcr:507007.30"/>
<feature type="transmembrane region" description="Helical" evidence="8">
    <location>
        <begin position="158"/>
        <end position="178"/>
    </location>
</feature>
<comment type="subcellular location">
    <subcellularLocation>
        <location evidence="1">Membrane</location>
        <topology evidence="1">Single-pass membrane protein</topology>
    </subcellularLocation>
</comment>
<dbReference type="Proteomes" id="UP000002296">
    <property type="component" value="Unassembled WGS sequence"/>
</dbReference>
<comment type="caution">
    <text evidence="10">The sequence shown here is derived from an EMBL/GenBank/DDBJ whole genome shotgun (WGS) entry which is preliminary data.</text>
</comment>
<dbReference type="PaxDb" id="353153-Q4DH51"/>
<protein>
    <recommendedName>
        <fullName evidence="9">Glycosyltransferase 61 catalytic domain-containing protein</fullName>
    </recommendedName>
</protein>
<feature type="domain" description="Glycosyltransferase 61 catalytic" evidence="9">
    <location>
        <begin position="431"/>
        <end position="610"/>
    </location>
</feature>
<evidence type="ECO:0000256" key="7">
    <source>
        <dbReference type="ARBA" id="ARBA00023180"/>
    </source>
</evidence>
<evidence type="ECO:0000256" key="5">
    <source>
        <dbReference type="ARBA" id="ARBA00022989"/>
    </source>
</evidence>
<dbReference type="InParanoid" id="Q4DH51"/>
<feature type="transmembrane region" description="Helical" evidence="8">
    <location>
        <begin position="71"/>
        <end position="89"/>
    </location>
</feature>
<keyword evidence="3" id="KW-0808">Transferase</keyword>
<name>Q4DH51_TRYCC</name>
<sequence>MPLMVWCGSVNYRTQTNENSRSFIKLQFHPLFCTFQPFFFLLFLPVFFFASKNLFVAIYLIACWGSQNESLAAFNLGCLFPLVLFIFIFCLRVEGGGEYLFIYPLPSLCWMYVPFSGGAATAGLCDTHAGGTERKTAAFVSNQTRAQRRKTKCVQLRFLILASCVFVAITLVLVALVLGDAKSIPEKADVRKNTRANKKQIAPDCWARPAWNVSLEMDRARMKIKAGTGFFAKSIDELTQQVPNITKLNKSCHFAYPLKRHITLFEYASKSARGKYGRTPVTFFDALQQEVEGRVVRFSESLPRIVKQTPVVLSPFFDIGKGFGLWGSFFLGHLPAETGDQADFGSHGVDWCLPLEGGYSGSQVFGPQPPLYAAVFPNAVVSNSHVITCNGNVYTSGGCLRRWYLPKIQSTKEIDWRGVVVGLCDEWCKGYYHFTHEHLPRLALVHKILLEREDAILALYAPIKKFQLQWLTDVLGIPSYRILRKPGPVHGHLVLYPIPGGCGTLFTHLTYALRDIVFERLQLVPPIPSKKRKLRLLLAERERLSRMPSNYRQLKKMLFEEYKTFFDFGVFSGKLHIRQQVRYFYDADVVIGPHGSNLANAMWMRHGTHLMEFVSYKYANMCYHTTANTINVTYHAIFHNAEKEGSYVLSYDEVKRHMDHAVEKLLKSP</sequence>
<dbReference type="InterPro" id="IPR049625">
    <property type="entry name" value="Glyco_transf_61_cat"/>
</dbReference>
<keyword evidence="11" id="KW-1185">Reference proteome</keyword>
<evidence type="ECO:0000313" key="11">
    <source>
        <dbReference type="Proteomes" id="UP000002296"/>
    </source>
</evidence>
<accession>Q4DH51</accession>
<dbReference type="Pfam" id="PF04577">
    <property type="entry name" value="Glyco_transf_61"/>
    <property type="match status" value="1"/>
</dbReference>
<dbReference type="GO" id="GO:0016757">
    <property type="term" value="F:glycosyltransferase activity"/>
    <property type="evidence" value="ECO:0007669"/>
    <property type="project" value="UniProtKB-KW"/>
</dbReference>
<evidence type="ECO:0000256" key="1">
    <source>
        <dbReference type="ARBA" id="ARBA00004167"/>
    </source>
</evidence>
<dbReference type="GeneID" id="3545134"/>
<keyword evidence="7" id="KW-0325">Glycoprotein</keyword>
<organism evidence="10 11">
    <name type="scientific">Trypanosoma cruzi (strain CL Brener)</name>
    <dbReference type="NCBI Taxonomy" id="353153"/>
    <lineage>
        <taxon>Eukaryota</taxon>
        <taxon>Discoba</taxon>
        <taxon>Euglenozoa</taxon>
        <taxon>Kinetoplastea</taxon>
        <taxon>Metakinetoplastina</taxon>
        <taxon>Trypanosomatida</taxon>
        <taxon>Trypanosomatidae</taxon>
        <taxon>Trypanosoma</taxon>
        <taxon>Schizotrypanum</taxon>
    </lineage>
</organism>
<dbReference type="AlphaFoldDB" id="Q4DH51"/>
<dbReference type="PANTHER" id="PTHR20961:SF38">
    <property type="entry name" value="PROTEIN O-LINKED-MANNOSE BETA-1,4-N-ACETYLGLUCOSAMINYLTRANSFERASE 2"/>
    <property type="match status" value="1"/>
</dbReference>
<evidence type="ECO:0000256" key="3">
    <source>
        <dbReference type="ARBA" id="ARBA00022679"/>
    </source>
</evidence>
<dbReference type="GO" id="GO:0016020">
    <property type="term" value="C:membrane"/>
    <property type="evidence" value="ECO:0007669"/>
    <property type="project" value="UniProtKB-SubCell"/>
</dbReference>
<evidence type="ECO:0000256" key="2">
    <source>
        <dbReference type="ARBA" id="ARBA00022676"/>
    </source>
</evidence>
<dbReference type="PANTHER" id="PTHR20961">
    <property type="entry name" value="GLYCOSYLTRANSFERASE"/>
    <property type="match status" value="1"/>
</dbReference>
<keyword evidence="5 8" id="KW-1133">Transmembrane helix</keyword>
<dbReference type="InterPro" id="IPR007657">
    <property type="entry name" value="Glycosyltransferase_61"/>
</dbReference>
<keyword evidence="2" id="KW-0328">Glycosyltransferase</keyword>
<evidence type="ECO:0000256" key="6">
    <source>
        <dbReference type="ARBA" id="ARBA00023136"/>
    </source>
</evidence>
<evidence type="ECO:0000259" key="9">
    <source>
        <dbReference type="Pfam" id="PF04577"/>
    </source>
</evidence>
<dbReference type="EMBL" id="AAHK01000485">
    <property type="protein sequence ID" value="EAN91841.1"/>
    <property type="molecule type" value="Genomic_DNA"/>
</dbReference>
<keyword evidence="6 8" id="KW-0472">Membrane</keyword>
<evidence type="ECO:0000313" key="10">
    <source>
        <dbReference type="EMBL" id="EAN91841.1"/>
    </source>
</evidence>
<dbReference type="eggNOG" id="ENOG502S8GN">
    <property type="taxonomic scope" value="Eukaryota"/>
</dbReference>
<evidence type="ECO:0000256" key="8">
    <source>
        <dbReference type="SAM" id="Phobius"/>
    </source>
</evidence>
<evidence type="ECO:0000256" key="4">
    <source>
        <dbReference type="ARBA" id="ARBA00022692"/>
    </source>
</evidence>